<dbReference type="InterPro" id="IPR011032">
    <property type="entry name" value="GroES-like_sf"/>
</dbReference>
<dbReference type="SUPFAM" id="SSF50129">
    <property type="entry name" value="GroES-like"/>
    <property type="match status" value="2"/>
</dbReference>
<dbReference type="InterPro" id="IPR041694">
    <property type="entry name" value="ADH_N_2"/>
</dbReference>
<feature type="domain" description="Enoyl reductase (ER)" evidence="2">
    <location>
        <begin position="16"/>
        <end position="342"/>
    </location>
</feature>
<protein>
    <submittedName>
        <fullName evidence="3">NADP-dependent oxidoreductase</fullName>
    </submittedName>
</protein>
<gene>
    <name evidence="3" type="ORF">FLO80_14440</name>
</gene>
<dbReference type="SUPFAM" id="SSF51735">
    <property type="entry name" value="NAD(P)-binding Rossmann-fold domains"/>
    <property type="match status" value="1"/>
</dbReference>
<dbReference type="SMART" id="SM00829">
    <property type="entry name" value="PKS_ER"/>
    <property type="match status" value="1"/>
</dbReference>
<dbReference type="PANTHER" id="PTHR43205:SF7">
    <property type="entry name" value="PROSTAGLANDIN REDUCTASE 1"/>
    <property type="match status" value="1"/>
</dbReference>
<dbReference type="RefSeq" id="WP_111364373.1">
    <property type="nucleotide sequence ID" value="NZ_JASHJG010000032.1"/>
</dbReference>
<dbReference type="InterPro" id="IPR013149">
    <property type="entry name" value="ADH-like_C"/>
</dbReference>
<comment type="caution">
    <text evidence="3">The sequence shown here is derived from an EMBL/GenBank/DDBJ whole genome shotgun (WGS) entry which is preliminary data.</text>
</comment>
<evidence type="ECO:0000259" key="2">
    <source>
        <dbReference type="SMART" id="SM00829"/>
    </source>
</evidence>
<evidence type="ECO:0000256" key="1">
    <source>
        <dbReference type="ARBA" id="ARBA00023002"/>
    </source>
</evidence>
<dbReference type="InterPro" id="IPR020843">
    <property type="entry name" value="ER"/>
</dbReference>
<keyword evidence="4" id="KW-1185">Reference proteome</keyword>
<dbReference type="InterPro" id="IPR036291">
    <property type="entry name" value="NAD(P)-bd_dom_sf"/>
</dbReference>
<evidence type="ECO:0000313" key="3">
    <source>
        <dbReference type="EMBL" id="KAA0913018.1"/>
    </source>
</evidence>
<dbReference type="AlphaFoldDB" id="A0A5A9Z785"/>
<dbReference type="CDD" id="cd05288">
    <property type="entry name" value="PGDH"/>
    <property type="match status" value="1"/>
</dbReference>
<keyword evidence="1" id="KW-0560">Oxidoreductase</keyword>
<dbReference type="GO" id="GO:0016628">
    <property type="term" value="F:oxidoreductase activity, acting on the CH-CH group of donors, NAD or NADP as acceptor"/>
    <property type="evidence" value="ECO:0007669"/>
    <property type="project" value="InterPro"/>
</dbReference>
<proteinExistence type="predicted"/>
<dbReference type="Pfam" id="PF00107">
    <property type="entry name" value="ADH_zinc_N"/>
    <property type="match status" value="1"/>
</dbReference>
<sequence length="345" mass="36620">MADEMKCITLAARPEGAPKDSDFKLETRPVPEPSEGEVLVRVHYMSLDPYMRGRMDDAKSYAEPVPLGGIMEGGGAGEVIASNDPGFKPGDMAFGMFGWATHGVQPAKMLRKLPEGLPITTSLGVLGMPGFTGWYGLTEIGKPKKGETLVVAAATGPVGSMVGQIAKARGLRTVAIAGGADKCRLATEKFGFDAALDHRAYDDARSLRKALAEAAPDGIDIYFENVGGKVFEAVLPLMNRFGRIPVCGMIAGYNTGALGGTAGAGPDRFPVFWRTLLVKHLLAQGFIISNHFDRYGEFLNEVAPLVASGDIAYLEDIAEGIENAPAAFMGLLEGRNMGKQIVKLA</sequence>
<name>A0A5A9Z785_9RHOB</name>
<dbReference type="FunFam" id="3.40.50.720:FF:000121">
    <property type="entry name" value="Prostaglandin reductase 2"/>
    <property type="match status" value="1"/>
</dbReference>
<dbReference type="Gene3D" id="3.40.50.720">
    <property type="entry name" value="NAD(P)-binding Rossmann-like Domain"/>
    <property type="match status" value="1"/>
</dbReference>
<dbReference type="Gene3D" id="3.90.180.10">
    <property type="entry name" value="Medium-chain alcohol dehydrogenases, catalytic domain"/>
    <property type="match status" value="1"/>
</dbReference>
<dbReference type="InterPro" id="IPR045010">
    <property type="entry name" value="MDR_fam"/>
</dbReference>
<evidence type="ECO:0000313" key="4">
    <source>
        <dbReference type="Proteomes" id="UP000325291"/>
    </source>
</evidence>
<reference evidence="3 4" key="1">
    <citation type="submission" date="2019-07" db="EMBL/GenBank/DDBJ databases">
        <title>Aquicoccus porphyridii gen. nov., sp. nov., isolated from a small marine red alga, Porphyridium marinum.</title>
        <authorList>
            <person name="Liu L."/>
        </authorList>
    </citation>
    <scope>NUCLEOTIDE SEQUENCE [LARGE SCALE GENOMIC DNA]</scope>
    <source>
        <strain evidence="3 4">L1 8-17</strain>
    </source>
</reference>
<dbReference type="Proteomes" id="UP000325291">
    <property type="component" value="Unassembled WGS sequence"/>
</dbReference>
<dbReference type="PANTHER" id="PTHR43205">
    <property type="entry name" value="PROSTAGLANDIN REDUCTASE"/>
    <property type="match status" value="1"/>
</dbReference>
<organism evidence="3 4">
    <name type="scientific">Aquicoccus porphyridii</name>
    <dbReference type="NCBI Taxonomy" id="1852029"/>
    <lineage>
        <taxon>Bacteria</taxon>
        <taxon>Pseudomonadati</taxon>
        <taxon>Pseudomonadota</taxon>
        <taxon>Alphaproteobacteria</taxon>
        <taxon>Rhodobacterales</taxon>
        <taxon>Paracoccaceae</taxon>
        <taxon>Aquicoccus</taxon>
    </lineage>
</organism>
<dbReference type="Pfam" id="PF16884">
    <property type="entry name" value="ADH_N_2"/>
    <property type="match status" value="1"/>
</dbReference>
<accession>A0A5A9Z785</accession>
<dbReference type="EMBL" id="VINQ01000011">
    <property type="protein sequence ID" value="KAA0913018.1"/>
    <property type="molecule type" value="Genomic_DNA"/>
</dbReference>